<comment type="caution">
    <text evidence="1">The sequence shown here is derived from an EMBL/GenBank/DDBJ whole genome shotgun (WGS) entry which is preliminary data.</text>
</comment>
<keyword evidence="2" id="KW-1185">Reference proteome</keyword>
<dbReference type="RefSeq" id="WP_225237250.1">
    <property type="nucleotide sequence ID" value="NZ_JAHYBX010000001.1"/>
</dbReference>
<gene>
    <name evidence="1" type="ORF">LE190_02605</name>
</gene>
<name>A0ABS7Y569_9BURK</name>
<evidence type="ECO:0000313" key="1">
    <source>
        <dbReference type="EMBL" id="MCA1854821.1"/>
    </source>
</evidence>
<accession>A0ABS7Y569</accession>
<sequence length="50" mass="5090">MDASITVPRVDADKAAADGETLAELLAVCVEGGASVSFMLPLARDKTLAV</sequence>
<evidence type="ECO:0000313" key="2">
    <source>
        <dbReference type="Proteomes" id="UP001198602"/>
    </source>
</evidence>
<organism evidence="1 2">
    <name type="scientific">Massilia hydrophila</name>
    <dbReference type="NCBI Taxonomy" id="3044279"/>
    <lineage>
        <taxon>Bacteria</taxon>
        <taxon>Pseudomonadati</taxon>
        <taxon>Pseudomonadota</taxon>
        <taxon>Betaproteobacteria</taxon>
        <taxon>Burkholderiales</taxon>
        <taxon>Oxalobacteraceae</taxon>
        <taxon>Telluria group</taxon>
        <taxon>Massilia</taxon>
    </lineage>
</organism>
<protein>
    <submittedName>
        <fullName evidence="1">Uncharacterized protein</fullName>
    </submittedName>
</protein>
<dbReference type="EMBL" id="JAHYBX010000001">
    <property type="protein sequence ID" value="MCA1854821.1"/>
    <property type="molecule type" value="Genomic_DNA"/>
</dbReference>
<proteinExistence type="predicted"/>
<dbReference type="Proteomes" id="UP001198602">
    <property type="component" value="Unassembled WGS sequence"/>
</dbReference>
<reference evidence="1 2" key="1">
    <citation type="submission" date="2021-07" db="EMBL/GenBank/DDBJ databases">
        <title>Characterization of Violacein-producing bacteria and related species.</title>
        <authorList>
            <person name="Wilson H.S."/>
            <person name="De Leon M.E."/>
        </authorList>
    </citation>
    <scope>NUCLEOTIDE SEQUENCE [LARGE SCALE GENOMIC DNA]</scope>
    <source>
        <strain evidence="1 2">HSC-2F05</strain>
    </source>
</reference>